<sequence length="733" mass="75437">MTRTPCFLRFLCLAVPLMLVAESAFAWVGVGPDSSCEVRTIQAAIDRIISRQVHGDFVDPHIVVAGGSFNEALQINAAGISGGRAILTLTGGYDSGCHGPQIGSATTINATNRSRQVVAVNGTIALSLDSLQLTGASSTGNGGGIGFGGNGTLDVTNVSIFGNHAAYGGGIFANGQSTLSVTLHSPTLIYGNSADHAGGGIRIQGQTQLSMLDGSHIYSNAVNTTDSDGTGGGLQVVSPAFANIQSGTITNNTARYGGGVAVNGSLADVIFGTEAGGHPSEISFNTAANTGGGVFVSKGSLLCGQCQINSNAAQEGAATYVDVGGGGLAINRGSVNDNIARAQSGVATNGSAMLTQTNSGFGIYKTEVRGNTGGHVYHGFATGDGSAKFADVLIAENQVSGNLFVMDEKGEADVRRVTVANNNIGGASVFSVPGNFTLIDSIVWQFVKTTLDGHVSGDTHGLNIENLITSETASLTGFPGILNEDPRFAAPASGDYHLTRFSPAVDYSASQPDVDLDGFSRTVDLAYVPNRYGPLDLGAYELQAVFPPDETFDEVTLPALPTGWINTTAPNNIVGWHTVATDATGLGKAAFTEDTYNSTDKSLQTPIFQVGSNGRVTFHHKVILELRNDGNAADGVVLEISISGGAFTDIIAAGGSFVSGGYDHTKTGCNFCALDGRAVWGGTNSGYQSVVVNLPSAANGQHVSLRWRMGTDFLGGIVGGGYWLDDVHVDLNN</sequence>
<organism evidence="2 3">
    <name type="scientific">Pseudolysobacter antarcticus</name>
    <dbReference type="NCBI Taxonomy" id="2511995"/>
    <lineage>
        <taxon>Bacteria</taxon>
        <taxon>Pseudomonadati</taxon>
        <taxon>Pseudomonadota</taxon>
        <taxon>Gammaproteobacteria</taxon>
        <taxon>Lysobacterales</taxon>
        <taxon>Rhodanobacteraceae</taxon>
        <taxon>Pseudolysobacter</taxon>
    </lineage>
</organism>
<feature type="chain" id="PRO_5019054940" description="Right-handed parallel beta-helix repeat-containing protein" evidence="1">
    <location>
        <begin position="27"/>
        <end position="733"/>
    </location>
</feature>
<dbReference type="Proteomes" id="UP000291562">
    <property type="component" value="Chromosome"/>
</dbReference>
<evidence type="ECO:0008006" key="4">
    <source>
        <dbReference type="Google" id="ProtNLM"/>
    </source>
</evidence>
<reference evidence="2 3" key="1">
    <citation type="submission" date="2019-01" db="EMBL/GenBank/DDBJ databases">
        <title>Pseudolysobacter antarctica gen. nov., sp. nov., isolated from Fildes Peninsula, Antarctica.</title>
        <authorList>
            <person name="Wei Z."/>
            <person name="Peng F."/>
        </authorList>
    </citation>
    <scope>NUCLEOTIDE SEQUENCE [LARGE SCALE GENOMIC DNA]</scope>
    <source>
        <strain evidence="2 3">AQ6-296</strain>
    </source>
</reference>
<protein>
    <recommendedName>
        <fullName evidence="4">Right-handed parallel beta-helix repeat-containing protein</fullName>
    </recommendedName>
</protein>
<proteinExistence type="predicted"/>
<dbReference type="EMBL" id="CP035704">
    <property type="protein sequence ID" value="QBB71195.1"/>
    <property type="molecule type" value="Genomic_DNA"/>
</dbReference>
<dbReference type="AlphaFoldDB" id="A0A411HKZ9"/>
<name>A0A411HKZ9_9GAMM</name>
<dbReference type="KEGG" id="xbc:ELE36_13000"/>
<evidence type="ECO:0000313" key="3">
    <source>
        <dbReference type="Proteomes" id="UP000291562"/>
    </source>
</evidence>
<dbReference type="SUPFAM" id="SSF51126">
    <property type="entry name" value="Pectin lyase-like"/>
    <property type="match status" value="2"/>
</dbReference>
<feature type="signal peptide" evidence="1">
    <location>
        <begin position="1"/>
        <end position="26"/>
    </location>
</feature>
<dbReference type="RefSeq" id="WP_129833962.1">
    <property type="nucleotide sequence ID" value="NZ_CP035704.1"/>
</dbReference>
<dbReference type="InterPro" id="IPR011050">
    <property type="entry name" value="Pectin_lyase_fold/virulence"/>
</dbReference>
<gene>
    <name evidence="2" type="ORF">ELE36_13000</name>
</gene>
<dbReference type="OrthoDB" id="5945231at2"/>
<evidence type="ECO:0000313" key="2">
    <source>
        <dbReference type="EMBL" id="QBB71195.1"/>
    </source>
</evidence>
<accession>A0A411HKZ9</accession>
<evidence type="ECO:0000256" key="1">
    <source>
        <dbReference type="SAM" id="SignalP"/>
    </source>
</evidence>
<keyword evidence="3" id="KW-1185">Reference proteome</keyword>
<keyword evidence="1" id="KW-0732">Signal</keyword>
<dbReference type="Gene3D" id="2.60.120.260">
    <property type="entry name" value="Galactose-binding domain-like"/>
    <property type="match status" value="1"/>
</dbReference>